<dbReference type="EMBL" id="JBHSZI010000001">
    <property type="protein sequence ID" value="MFC7057337.1"/>
    <property type="molecule type" value="Genomic_DNA"/>
</dbReference>
<dbReference type="InterPro" id="IPR019962">
    <property type="entry name" value="CHP03663"/>
</dbReference>
<protein>
    <submittedName>
        <fullName evidence="4">Flippase activity-associated protein Agl23</fullName>
    </submittedName>
</protein>
<dbReference type="AlphaFoldDB" id="A0ABD5W3P8"/>
<feature type="transmembrane region" description="Helical" evidence="2">
    <location>
        <begin position="168"/>
        <end position="185"/>
    </location>
</feature>
<feature type="transmembrane region" description="Helical" evidence="2">
    <location>
        <begin position="406"/>
        <end position="427"/>
    </location>
</feature>
<accession>A0ABD5W3P8</accession>
<dbReference type="Proteomes" id="UP001596445">
    <property type="component" value="Unassembled WGS sequence"/>
</dbReference>
<keyword evidence="2" id="KW-0472">Membrane</keyword>
<feature type="transmembrane region" description="Helical" evidence="2">
    <location>
        <begin position="260"/>
        <end position="279"/>
    </location>
</feature>
<evidence type="ECO:0000313" key="5">
    <source>
        <dbReference type="Proteomes" id="UP001596445"/>
    </source>
</evidence>
<dbReference type="NCBIfam" id="TIGR03663">
    <property type="entry name" value="flippase activity-associated protein Agl23"/>
    <property type="match status" value="1"/>
</dbReference>
<dbReference type="PANTHER" id="PTHR41710:SF2">
    <property type="entry name" value="GLYCOSYL TRANSFERASE FAMILY 39_83 DOMAIN-CONTAINING PROTEIN"/>
    <property type="match status" value="1"/>
</dbReference>
<keyword evidence="2" id="KW-0812">Transmembrane</keyword>
<dbReference type="PANTHER" id="PTHR41710">
    <property type="entry name" value="GLYCOSYL TRANSFERASE, FAMILY 39"/>
    <property type="match status" value="1"/>
</dbReference>
<feature type="transmembrane region" description="Helical" evidence="2">
    <location>
        <begin position="379"/>
        <end position="400"/>
    </location>
</feature>
<name>A0ABD5W3P8_9EURY</name>
<dbReference type="RefSeq" id="WP_267163080.1">
    <property type="nucleotide sequence ID" value="NZ_CP112972.1"/>
</dbReference>
<dbReference type="InterPro" id="IPR038731">
    <property type="entry name" value="RgtA/B/C-like"/>
</dbReference>
<feature type="transmembrane region" description="Helical" evidence="2">
    <location>
        <begin position="142"/>
        <end position="162"/>
    </location>
</feature>
<evidence type="ECO:0000256" key="1">
    <source>
        <dbReference type="SAM" id="MobiDB-lite"/>
    </source>
</evidence>
<organism evidence="4 5">
    <name type="scientific">Halovenus salina</name>
    <dbReference type="NCBI Taxonomy" id="1510225"/>
    <lineage>
        <taxon>Archaea</taxon>
        <taxon>Methanobacteriati</taxon>
        <taxon>Methanobacteriota</taxon>
        <taxon>Stenosarchaea group</taxon>
        <taxon>Halobacteria</taxon>
        <taxon>Halobacteriales</taxon>
        <taxon>Haloarculaceae</taxon>
        <taxon>Halovenus</taxon>
    </lineage>
</organism>
<proteinExistence type="predicted"/>
<comment type="caution">
    <text evidence="4">The sequence shown here is derived from an EMBL/GenBank/DDBJ whole genome shotgun (WGS) entry which is preliminary data.</text>
</comment>
<evidence type="ECO:0000313" key="4">
    <source>
        <dbReference type="EMBL" id="MFC7057337.1"/>
    </source>
</evidence>
<feature type="transmembrane region" description="Helical" evidence="2">
    <location>
        <begin position="41"/>
        <end position="61"/>
    </location>
</feature>
<feature type="region of interest" description="Disordered" evidence="1">
    <location>
        <begin position="1"/>
        <end position="31"/>
    </location>
</feature>
<sequence>MSGGAADPDDAVPPDSDEPARTETSSEEPDVTRSAFERYPWLTPVRVIAAVTLLAVVVRLVTLGERSAHWDEARVAYWAQFYDETGSLAYYWEEHGPFAQLAASNLFDIFGANDFTARLPVAVVGGLLPSAALLYREHLDRIETVALALLLASNTVLLYYSRFMRSDVLVAAFMFVALGCFVRFWDTRRARYILATGLFLGLGFGSKENAVIYLVTWAGAAALLVDQFLHSPASDESGFAYLRTNLGTYWSRLKQAAYRADYAVGMVLTFVVTMVVLFAPRGQGLDRRLDPATDADPLTLGDTLTDPTNVIALVDESLGEAYSGYVDWFAQSEETTLDTYVSFLGDYVSVLVEYTPILTVFAILGIVFERYTRGRSRPLVMFMAYCGVASLIGYPLGSHIEGDSAWLAVHVIVPLVVPAAVGLAWSWRQAKETVREASINPAAVVVVLVLVVGLWAWFIPAQSVYIDDTDSDNDLVQFAQPYSDLDPLVEQMDGISDEHDGTDVVIYYGERGEDFDSYASLLPSTLPDDTTGRWQIHPVCSSWGSTQPLNWYFATTDTEADCERSPEGLVESASSAEVPMIVAIPDDKTVPEATLNESYEKESYYLRSIGRETTVYVHQSWTED</sequence>
<keyword evidence="5" id="KW-1185">Reference proteome</keyword>
<reference evidence="4 5" key="1">
    <citation type="journal article" date="2019" name="Int. J. Syst. Evol. Microbiol.">
        <title>The Global Catalogue of Microorganisms (GCM) 10K type strain sequencing project: providing services to taxonomists for standard genome sequencing and annotation.</title>
        <authorList>
            <consortium name="The Broad Institute Genomics Platform"/>
            <consortium name="The Broad Institute Genome Sequencing Center for Infectious Disease"/>
            <person name="Wu L."/>
            <person name="Ma J."/>
        </authorList>
    </citation>
    <scope>NUCLEOTIDE SEQUENCE [LARGE SCALE GENOMIC DNA]</scope>
    <source>
        <strain evidence="4 5">JCM 30072</strain>
    </source>
</reference>
<keyword evidence="2" id="KW-1133">Transmembrane helix</keyword>
<feature type="compositionally biased region" description="Acidic residues" evidence="1">
    <location>
        <begin position="7"/>
        <end position="17"/>
    </location>
</feature>
<feature type="transmembrane region" description="Helical" evidence="2">
    <location>
        <begin position="439"/>
        <end position="458"/>
    </location>
</feature>
<dbReference type="Pfam" id="PF13231">
    <property type="entry name" value="PMT_2"/>
    <property type="match status" value="1"/>
</dbReference>
<dbReference type="GeneID" id="76629184"/>
<evidence type="ECO:0000259" key="3">
    <source>
        <dbReference type="Pfam" id="PF13231"/>
    </source>
</evidence>
<feature type="domain" description="Glycosyltransferase RgtA/B/C/D-like" evidence="3">
    <location>
        <begin position="95"/>
        <end position="225"/>
    </location>
</feature>
<evidence type="ECO:0000256" key="2">
    <source>
        <dbReference type="SAM" id="Phobius"/>
    </source>
</evidence>
<feature type="transmembrane region" description="Helical" evidence="2">
    <location>
        <begin position="347"/>
        <end position="367"/>
    </location>
</feature>
<gene>
    <name evidence="4" type="ORF">ACFQQG_03040</name>
</gene>